<dbReference type="InterPro" id="IPR000490">
    <property type="entry name" value="Glyco_hydro_17"/>
</dbReference>
<evidence type="ECO:0000256" key="6">
    <source>
        <dbReference type="ARBA" id="ARBA00023295"/>
    </source>
</evidence>
<evidence type="ECO:0000256" key="5">
    <source>
        <dbReference type="ARBA" id="ARBA00022801"/>
    </source>
</evidence>
<evidence type="ECO:0000256" key="9">
    <source>
        <dbReference type="SAM" id="SignalP"/>
    </source>
</evidence>
<feature type="compositionally biased region" description="Gly residues" evidence="8">
    <location>
        <begin position="348"/>
        <end position="362"/>
    </location>
</feature>
<evidence type="ECO:0000256" key="8">
    <source>
        <dbReference type="SAM" id="MobiDB-lite"/>
    </source>
</evidence>
<dbReference type="AlphaFoldDB" id="A0A087HSD0"/>
<dbReference type="FunFam" id="3.20.20.80:FF:000005">
    <property type="entry name" value="Glucan endo-1,3-beta-glucosidase 14"/>
    <property type="match status" value="1"/>
</dbReference>
<keyword evidence="5" id="KW-0378">Hydrolase</keyword>
<dbReference type="InterPro" id="IPR017853">
    <property type="entry name" value="GH"/>
</dbReference>
<dbReference type="OrthoDB" id="77201at2759"/>
<keyword evidence="6" id="KW-0326">Glycosidase</keyword>
<dbReference type="EMBL" id="CM002869">
    <property type="protein sequence ID" value="KFK45032.1"/>
    <property type="molecule type" value="Genomic_DNA"/>
</dbReference>
<sequence length="406" mass="43654">MEPHLLLLLSVILPATVTSIGVNYGQIGDNLPTPEQVVPLIKSIGATKVKLYDANPEILKAFSNTGIEFIVGLGNEYLSKMKDPSKALTWIKQNISPFLPGTNITCITIGNEILALNDTSLTENLLPAMQGVHSALVTAGLSDKVSVTTAHSLNILQTSFPPSSGEFRPDLINSLKPILDFHKKTESSFFINAYPFFAYKDKPKEIPLDFVIFQTNQGVIDPATGLHYDNMLFAQIDAVYSALSAVGYKSLRVEISETGWPSKGDDNEIGASLENAKKYNGNLIKLMNGKKTKTPLRPNNDLSVYLFALFNENMKPGATSERNYGLFKPDGSPAYNLGFTLNDVVRGSSGGGGNSTSGGGGEKSPPTPFPVSPDSYLAISSSPGKRKVKGAILSSVVSMLLARHLL</sequence>
<dbReference type="Gene3D" id="3.20.20.80">
    <property type="entry name" value="Glycosidases"/>
    <property type="match status" value="1"/>
</dbReference>
<dbReference type="Gramene" id="KFK45032">
    <property type="protein sequence ID" value="KFK45032"/>
    <property type="gene ID" value="AALP_AA1G335200"/>
</dbReference>
<dbReference type="OMA" id="NCNLMKL"/>
<dbReference type="InterPro" id="IPR044965">
    <property type="entry name" value="Glyco_hydro_17_plant"/>
</dbReference>
<evidence type="ECO:0000256" key="4">
    <source>
        <dbReference type="ARBA" id="ARBA00022729"/>
    </source>
</evidence>
<dbReference type="Proteomes" id="UP000029120">
    <property type="component" value="Chromosome 1"/>
</dbReference>
<reference evidence="11" key="1">
    <citation type="journal article" date="2015" name="Nat. Plants">
        <title>Genome expansion of Arabis alpina linked with retrotransposition and reduced symmetric DNA methylation.</title>
        <authorList>
            <person name="Willing E.M."/>
            <person name="Rawat V."/>
            <person name="Mandakova T."/>
            <person name="Maumus F."/>
            <person name="James G.V."/>
            <person name="Nordstroem K.J."/>
            <person name="Becker C."/>
            <person name="Warthmann N."/>
            <person name="Chica C."/>
            <person name="Szarzynska B."/>
            <person name="Zytnicki M."/>
            <person name="Albani M.C."/>
            <person name="Kiefer C."/>
            <person name="Bergonzi S."/>
            <person name="Castaings L."/>
            <person name="Mateos J.L."/>
            <person name="Berns M.C."/>
            <person name="Bujdoso N."/>
            <person name="Piofczyk T."/>
            <person name="de Lorenzo L."/>
            <person name="Barrero-Sicilia C."/>
            <person name="Mateos I."/>
            <person name="Piednoel M."/>
            <person name="Hagmann J."/>
            <person name="Chen-Min-Tao R."/>
            <person name="Iglesias-Fernandez R."/>
            <person name="Schuster S.C."/>
            <person name="Alonso-Blanco C."/>
            <person name="Roudier F."/>
            <person name="Carbonero P."/>
            <person name="Paz-Ares J."/>
            <person name="Davis S.J."/>
            <person name="Pecinka A."/>
            <person name="Quesneville H."/>
            <person name="Colot V."/>
            <person name="Lysak M.A."/>
            <person name="Weigel D."/>
            <person name="Coupland G."/>
            <person name="Schneeberger K."/>
        </authorList>
    </citation>
    <scope>NUCLEOTIDE SEQUENCE [LARGE SCALE GENOMIC DNA]</scope>
    <source>
        <strain evidence="11">cv. Pajares</strain>
    </source>
</reference>
<feature type="signal peptide" evidence="9">
    <location>
        <begin position="1"/>
        <end position="19"/>
    </location>
</feature>
<comment type="similarity">
    <text evidence="2 7">Belongs to the glycosyl hydrolase 17 family.</text>
</comment>
<evidence type="ECO:0000256" key="2">
    <source>
        <dbReference type="ARBA" id="ARBA00008773"/>
    </source>
</evidence>
<dbReference type="Pfam" id="PF00332">
    <property type="entry name" value="Glyco_hydro_17"/>
    <property type="match status" value="1"/>
</dbReference>
<evidence type="ECO:0000256" key="3">
    <source>
        <dbReference type="ARBA" id="ARBA00012780"/>
    </source>
</evidence>
<accession>A0A087HSD0</accession>
<evidence type="ECO:0000313" key="11">
    <source>
        <dbReference type="Proteomes" id="UP000029120"/>
    </source>
</evidence>
<gene>
    <name evidence="10" type="ordered locus">AALP_Aa1g335200</name>
</gene>
<evidence type="ECO:0000313" key="10">
    <source>
        <dbReference type="EMBL" id="KFK45032.1"/>
    </source>
</evidence>
<dbReference type="eggNOG" id="ENOG502QR6V">
    <property type="taxonomic scope" value="Eukaryota"/>
</dbReference>
<dbReference type="PANTHER" id="PTHR32227">
    <property type="entry name" value="GLUCAN ENDO-1,3-BETA-GLUCOSIDASE BG1-RELATED-RELATED"/>
    <property type="match status" value="1"/>
</dbReference>
<evidence type="ECO:0000256" key="1">
    <source>
        <dbReference type="ARBA" id="ARBA00000382"/>
    </source>
</evidence>
<comment type="catalytic activity">
    <reaction evidence="1">
        <text>Hydrolysis of (1-&gt;3)-beta-D-glucosidic linkages in (1-&gt;3)-beta-D-glucans.</text>
        <dbReference type="EC" id="3.2.1.39"/>
    </reaction>
</comment>
<organism evidence="10 11">
    <name type="scientific">Arabis alpina</name>
    <name type="common">Alpine rock-cress</name>
    <dbReference type="NCBI Taxonomy" id="50452"/>
    <lineage>
        <taxon>Eukaryota</taxon>
        <taxon>Viridiplantae</taxon>
        <taxon>Streptophyta</taxon>
        <taxon>Embryophyta</taxon>
        <taxon>Tracheophyta</taxon>
        <taxon>Spermatophyta</taxon>
        <taxon>Magnoliopsida</taxon>
        <taxon>eudicotyledons</taxon>
        <taxon>Gunneridae</taxon>
        <taxon>Pentapetalae</taxon>
        <taxon>rosids</taxon>
        <taxon>malvids</taxon>
        <taxon>Brassicales</taxon>
        <taxon>Brassicaceae</taxon>
        <taxon>Arabideae</taxon>
        <taxon>Arabis</taxon>
    </lineage>
</organism>
<evidence type="ECO:0000256" key="7">
    <source>
        <dbReference type="RuleBase" id="RU004335"/>
    </source>
</evidence>
<dbReference type="GO" id="GO:0042973">
    <property type="term" value="F:glucan endo-1,3-beta-D-glucosidase activity"/>
    <property type="evidence" value="ECO:0007669"/>
    <property type="project" value="UniProtKB-EC"/>
</dbReference>
<feature type="chain" id="PRO_5001823673" description="glucan endo-1,3-beta-D-glucosidase" evidence="9">
    <location>
        <begin position="20"/>
        <end position="406"/>
    </location>
</feature>
<dbReference type="SUPFAM" id="SSF51445">
    <property type="entry name" value="(Trans)glycosidases"/>
    <property type="match status" value="1"/>
</dbReference>
<keyword evidence="4 9" id="KW-0732">Signal</keyword>
<name>A0A087HSD0_ARAAL</name>
<dbReference type="GO" id="GO:0005975">
    <property type="term" value="P:carbohydrate metabolic process"/>
    <property type="evidence" value="ECO:0007669"/>
    <property type="project" value="InterPro"/>
</dbReference>
<feature type="region of interest" description="Disordered" evidence="8">
    <location>
        <begin position="346"/>
        <end position="375"/>
    </location>
</feature>
<dbReference type="EC" id="3.2.1.39" evidence="3"/>
<keyword evidence="11" id="KW-1185">Reference proteome</keyword>
<proteinExistence type="inferred from homology"/>
<protein>
    <recommendedName>
        <fullName evidence="3">glucan endo-1,3-beta-D-glucosidase</fullName>
        <ecNumber evidence="3">3.2.1.39</ecNumber>
    </recommendedName>
</protein>